<sequence length="151" mass="16767">MKSKPEYVTVSNSIICRLRVALLEFTLVLMGIHYRSGNASQHVLCIPLRTAVTLPPIHLTISWSVSAPRHRYHKPYTTEWSNRAIDAGAAARPFHKGQKPSTVTAARAYRCTHHKLALTTDEIQLEPRPRGSQCAGCTATKSEDLAENSFS</sequence>
<dbReference type="AlphaFoldDB" id="A0A9P0P1L5"/>
<dbReference type="Proteomes" id="UP001152888">
    <property type="component" value="Unassembled WGS sequence"/>
</dbReference>
<evidence type="ECO:0000313" key="3">
    <source>
        <dbReference type="Proteomes" id="UP001152888"/>
    </source>
</evidence>
<name>A0A9P0P1L5_ACAOB</name>
<dbReference type="EMBL" id="CAKOFQ010006721">
    <property type="protein sequence ID" value="CAH1965108.1"/>
    <property type="molecule type" value="Genomic_DNA"/>
</dbReference>
<protein>
    <submittedName>
        <fullName evidence="2">Uncharacterized protein</fullName>
    </submittedName>
</protein>
<proteinExistence type="predicted"/>
<organism evidence="2 3">
    <name type="scientific">Acanthoscelides obtectus</name>
    <name type="common">Bean weevil</name>
    <name type="synonym">Bruchus obtectus</name>
    <dbReference type="NCBI Taxonomy" id="200917"/>
    <lineage>
        <taxon>Eukaryota</taxon>
        <taxon>Metazoa</taxon>
        <taxon>Ecdysozoa</taxon>
        <taxon>Arthropoda</taxon>
        <taxon>Hexapoda</taxon>
        <taxon>Insecta</taxon>
        <taxon>Pterygota</taxon>
        <taxon>Neoptera</taxon>
        <taxon>Endopterygota</taxon>
        <taxon>Coleoptera</taxon>
        <taxon>Polyphaga</taxon>
        <taxon>Cucujiformia</taxon>
        <taxon>Chrysomeloidea</taxon>
        <taxon>Chrysomelidae</taxon>
        <taxon>Bruchinae</taxon>
        <taxon>Bruchini</taxon>
        <taxon>Acanthoscelides</taxon>
    </lineage>
</organism>
<evidence type="ECO:0000313" key="2">
    <source>
        <dbReference type="EMBL" id="CAH1965108.1"/>
    </source>
</evidence>
<comment type="caution">
    <text evidence="2">The sequence shown here is derived from an EMBL/GenBank/DDBJ whole genome shotgun (WGS) entry which is preliminary data.</text>
</comment>
<accession>A0A9P0P1L5</accession>
<reference evidence="2" key="1">
    <citation type="submission" date="2022-03" db="EMBL/GenBank/DDBJ databases">
        <authorList>
            <person name="Sayadi A."/>
        </authorList>
    </citation>
    <scope>NUCLEOTIDE SEQUENCE</scope>
</reference>
<evidence type="ECO:0000256" key="1">
    <source>
        <dbReference type="SAM" id="MobiDB-lite"/>
    </source>
</evidence>
<keyword evidence="3" id="KW-1185">Reference proteome</keyword>
<gene>
    <name evidence="2" type="ORF">ACAOBT_LOCUS6163</name>
</gene>
<feature type="region of interest" description="Disordered" evidence="1">
    <location>
        <begin position="127"/>
        <end position="151"/>
    </location>
</feature>